<dbReference type="OrthoDB" id="116799at2"/>
<sequence>MSETSPRLFIVSPHFDDAVFSCGALLATHSDAVVCTVFAAAPEQNMQTDWDSKAGFPGAQESVNARTLEDNRALELFDAVPVRMPFRDGQYLDSPSISRLAAALEETIYRSTANTLLMPLGLHHADHVLVFDACCEILPRLSHLAWFAYEDAIHRRQPGVVAARLDDLERRGIVATPAHPSADHTIDAGRQASLKREAVAAYASQLRAFGPQGYDDVFNAEHYWQLSVSRTPVRRSHPAR</sequence>
<organism evidence="1 2">
    <name type="scientific">Paraburkholderia phenazinium</name>
    <dbReference type="NCBI Taxonomy" id="60549"/>
    <lineage>
        <taxon>Bacteria</taxon>
        <taxon>Pseudomonadati</taxon>
        <taxon>Pseudomonadota</taxon>
        <taxon>Betaproteobacteria</taxon>
        <taxon>Burkholderiales</taxon>
        <taxon>Burkholderiaceae</taxon>
        <taxon>Paraburkholderia</taxon>
    </lineage>
</organism>
<protein>
    <submittedName>
        <fullName evidence="1">N-acetylglucosaminyl deacetylase, LmbE family</fullName>
    </submittedName>
</protein>
<dbReference type="InterPro" id="IPR024078">
    <property type="entry name" value="LmbE-like_dom_sf"/>
</dbReference>
<gene>
    <name evidence="1" type="ORF">SAMN05444165_1025</name>
</gene>
<reference evidence="1 2" key="1">
    <citation type="submission" date="2016-11" db="EMBL/GenBank/DDBJ databases">
        <authorList>
            <person name="Jaros S."/>
            <person name="Januszkiewicz K."/>
            <person name="Wedrychowicz H."/>
        </authorList>
    </citation>
    <scope>NUCLEOTIDE SEQUENCE [LARGE SCALE GENOMIC DNA]</scope>
    <source>
        <strain evidence="1 2">GAS95</strain>
    </source>
</reference>
<dbReference type="InterPro" id="IPR003737">
    <property type="entry name" value="GlcNAc_PI_deacetylase-related"/>
</dbReference>
<proteinExistence type="predicted"/>
<dbReference type="AlphaFoldDB" id="A0A1N6GX38"/>
<dbReference type="Gene3D" id="3.40.50.10320">
    <property type="entry name" value="LmbE-like"/>
    <property type="match status" value="1"/>
</dbReference>
<dbReference type="Pfam" id="PF02585">
    <property type="entry name" value="PIG-L"/>
    <property type="match status" value="1"/>
</dbReference>
<evidence type="ECO:0000313" key="2">
    <source>
        <dbReference type="Proteomes" id="UP000185151"/>
    </source>
</evidence>
<evidence type="ECO:0000313" key="1">
    <source>
        <dbReference type="EMBL" id="SIO12099.1"/>
    </source>
</evidence>
<dbReference type="EMBL" id="FSRU01000001">
    <property type="protein sequence ID" value="SIO12099.1"/>
    <property type="molecule type" value="Genomic_DNA"/>
</dbReference>
<dbReference type="Proteomes" id="UP000185151">
    <property type="component" value="Unassembled WGS sequence"/>
</dbReference>
<dbReference type="RefSeq" id="WP_074294515.1">
    <property type="nucleotide sequence ID" value="NZ_FSRU01000001.1"/>
</dbReference>
<dbReference type="SUPFAM" id="SSF102588">
    <property type="entry name" value="LmbE-like"/>
    <property type="match status" value="1"/>
</dbReference>
<name>A0A1N6GX38_9BURK</name>
<keyword evidence="2" id="KW-1185">Reference proteome</keyword>
<accession>A0A1N6GX38</accession>